<evidence type="ECO:0000313" key="2">
    <source>
        <dbReference type="EMBL" id="MEQ2237646.1"/>
    </source>
</evidence>
<feature type="non-terminal residue" evidence="2">
    <location>
        <position position="1"/>
    </location>
</feature>
<dbReference type="PANTHER" id="PTHR21119:SF7">
    <property type="entry name" value="C2 DOMAIN-CONTAINING PROTEIN 2"/>
    <property type="match status" value="1"/>
</dbReference>
<dbReference type="InterPro" id="IPR040885">
    <property type="entry name" value="SMP_C2CD2L"/>
</dbReference>
<name>A0ABV0TXY6_9TELE</name>
<gene>
    <name evidence="2" type="ORF">ILYODFUR_025273</name>
</gene>
<dbReference type="InterPro" id="IPR039934">
    <property type="entry name" value="C2CD2/C2CD2L"/>
</dbReference>
<organism evidence="2 3">
    <name type="scientific">Ilyodon furcidens</name>
    <name type="common">goldbreast splitfin</name>
    <dbReference type="NCBI Taxonomy" id="33524"/>
    <lineage>
        <taxon>Eukaryota</taxon>
        <taxon>Metazoa</taxon>
        <taxon>Chordata</taxon>
        <taxon>Craniata</taxon>
        <taxon>Vertebrata</taxon>
        <taxon>Euteleostomi</taxon>
        <taxon>Actinopterygii</taxon>
        <taxon>Neopterygii</taxon>
        <taxon>Teleostei</taxon>
        <taxon>Neoteleostei</taxon>
        <taxon>Acanthomorphata</taxon>
        <taxon>Ovalentaria</taxon>
        <taxon>Atherinomorphae</taxon>
        <taxon>Cyprinodontiformes</taxon>
        <taxon>Goodeidae</taxon>
        <taxon>Ilyodon</taxon>
    </lineage>
</organism>
<proteinExistence type="predicted"/>
<dbReference type="Pfam" id="PF18696">
    <property type="entry name" value="SMP_C2CD2L"/>
    <property type="match status" value="1"/>
</dbReference>
<feature type="non-terminal residue" evidence="2">
    <location>
        <position position="151"/>
    </location>
</feature>
<reference evidence="2 3" key="1">
    <citation type="submission" date="2021-06" db="EMBL/GenBank/DDBJ databases">
        <authorList>
            <person name="Palmer J.M."/>
        </authorList>
    </citation>
    <scope>NUCLEOTIDE SEQUENCE [LARGE SCALE GENOMIC DNA]</scope>
    <source>
        <strain evidence="3">if_2019</strain>
        <tissue evidence="2">Muscle</tissue>
    </source>
</reference>
<feature type="domain" description="Synaptotagmin-like mitochondrial and lipid-binding" evidence="1">
    <location>
        <begin position="2"/>
        <end position="102"/>
    </location>
</feature>
<dbReference type="PANTHER" id="PTHR21119">
    <property type="entry name" value="C2 DOMAIN-CONTAINING PROTEIN"/>
    <property type="match status" value="1"/>
</dbReference>
<dbReference type="EMBL" id="JAHRIQ010049410">
    <property type="protein sequence ID" value="MEQ2237646.1"/>
    <property type="molecule type" value="Genomic_DNA"/>
</dbReference>
<sequence length="151" mass="16481">AAVCSVVGERLQFSVSAESTAGADPCKYTACIAPVELQLQLRMQEVQDEIKVSWEVSCLDSEGLHVTPIPTQVNQKDVANSCSPAAIKEQLRQLLCATHPSVLLSCRPAQVSERKEAHNKVMSPPKPPRAHDWKLLVKNTQVKLNQEADAA</sequence>
<protein>
    <recommendedName>
        <fullName evidence="1">Synaptotagmin-like mitochondrial and lipid-binding domain-containing protein</fullName>
    </recommendedName>
</protein>
<evidence type="ECO:0000313" key="3">
    <source>
        <dbReference type="Proteomes" id="UP001482620"/>
    </source>
</evidence>
<comment type="caution">
    <text evidence="2">The sequence shown here is derived from an EMBL/GenBank/DDBJ whole genome shotgun (WGS) entry which is preliminary data.</text>
</comment>
<evidence type="ECO:0000259" key="1">
    <source>
        <dbReference type="Pfam" id="PF18696"/>
    </source>
</evidence>
<accession>A0ABV0TXY6</accession>
<keyword evidence="3" id="KW-1185">Reference proteome</keyword>
<dbReference type="Proteomes" id="UP001482620">
    <property type="component" value="Unassembled WGS sequence"/>
</dbReference>